<gene>
    <name evidence="9" type="ORF">ANDO1_0054</name>
</gene>
<evidence type="ECO:0000313" key="9">
    <source>
        <dbReference type="EMBL" id="VFR23437.1"/>
    </source>
</evidence>
<name>A0A484PG63_9ZZZZ</name>
<evidence type="ECO:0000256" key="5">
    <source>
        <dbReference type="ARBA" id="ARBA00022764"/>
    </source>
</evidence>
<dbReference type="GO" id="GO:0009055">
    <property type="term" value="F:electron transfer activity"/>
    <property type="evidence" value="ECO:0007669"/>
    <property type="project" value="InterPro"/>
</dbReference>
<dbReference type="GO" id="GO:0042597">
    <property type="term" value="C:periplasmic space"/>
    <property type="evidence" value="ECO:0007669"/>
    <property type="project" value="UniProtKB-SubCell"/>
</dbReference>
<dbReference type="EMBL" id="CAADHZ010000009">
    <property type="protein sequence ID" value="VFR23437.1"/>
    <property type="molecule type" value="Genomic_DNA"/>
</dbReference>
<proteinExistence type="predicted"/>
<dbReference type="InterPro" id="IPR024167">
    <property type="entry name" value="Cytochrome_c4-like"/>
</dbReference>
<dbReference type="PANTHER" id="PTHR33751:SF9">
    <property type="entry name" value="CYTOCHROME C4"/>
    <property type="match status" value="1"/>
</dbReference>
<keyword evidence="4" id="KW-0479">Metal-binding</keyword>
<dbReference type="PROSITE" id="PS51007">
    <property type="entry name" value="CYTC"/>
    <property type="match status" value="2"/>
</dbReference>
<keyword evidence="5" id="KW-0574">Periplasm</keyword>
<dbReference type="Pfam" id="PF00034">
    <property type="entry name" value="Cytochrom_C"/>
    <property type="match status" value="2"/>
</dbReference>
<evidence type="ECO:0000256" key="7">
    <source>
        <dbReference type="ARBA" id="ARBA00023004"/>
    </source>
</evidence>
<organism evidence="9">
    <name type="scientific">plant metagenome</name>
    <dbReference type="NCBI Taxonomy" id="1297885"/>
    <lineage>
        <taxon>unclassified sequences</taxon>
        <taxon>metagenomes</taxon>
        <taxon>organismal metagenomes</taxon>
    </lineage>
</organism>
<dbReference type="Gene3D" id="1.10.760.10">
    <property type="entry name" value="Cytochrome c-like domain"/>
    <property type="match status" value="2"/>
</dbReference>
<dbReference type="GO" id="GO:0005506">
    <property type="term" value="F:iron ion binding"/>
    <property type="evidence" value="ECO:0007669"/>
    <property type="project" value="InterPro"/>
</dbReference>
<reference evidence="9" key="1">
    <citation type="submission" date="2019-03" db="EMBL/GenBank/DDBJ databases">
        <authorList>
            <person name="Danneels B."/>
        </authorList>
    </citation>
    <scope>NUCLEOTIDE SEQUENCE</scope>
</reference>
<keyword evidence="2" id="KW-0813">Transport</keyword>
<dbReference type="InterPro" id="IPR050597">
    <property type="entry name" value="Cytochrome_c_Oxidase_Subunit"/>
</dbReference>
<evidence type="ECO:0000256" key="6">
    <source>
        <dbReference type="ARBA" id="ARBA00022982"/>
    </source>
</evidence>
<keyword evidence="3" id="KW-0349">Heme</keyword>
<dbReference type="PANTHER" id="PTHR33751">
    <property type="entry name" value="CBB3-TYPE CYTOCHROME C OXIDASE SUBUNIT FIXP"/>
    <property type="match status" value="1"/>
</dbReference>
<dbReference type="PIRSF" id="PIRSF000005">
    <property type="entry name" value="Cytochrome_c4"/>
    <property type="match status" value="1"/>
</dbReference>
<evidence type="ECO:0000259" key="8">
    <source>
        <dbReference type="PROSITE" id="PS51007"/>
    </source>
</evidence>
<sequence length="241" mass="25422">MIEVRSSRFSMKRVLSQVLVASGLLLSAAVSTCLAAEASGPAKPDQAKGSTLYEQGDAARGIVACASCHGAAGNSTLPMNPNLAGQSHEYLLKQLHDFKVKEGAEHAARRGPEGAPSAMSAMVGPLTEEDMRNVAYFLSLQKLEQPATAGQESLVERGQQIWRGGIADQKVPACAACHGATGAGIPGQYPRLSGQFPAYIAEQLKLFRSGDRANNPAMHDVAKRMTDDDIKAVSDYAAGLR</sequence>
<dbReference type="InterPro" id="IPR009056">
    <property type="entry name" value="Cyt_c-like_dom"/>
</dbReference>
<evidence type="ECO:0000256" key="2">
    <source>
        <dbReference type="ARBA" id="ARBA00022448"/>
    </source>
</evidence>
<dbReference type="SUPFAM" id="SSF46626">
    <property type="entry name" value="Cytochrome c"/>
    <property type="match status" value="2"/>
</dbReference>
<dbReference type="InterPro" id="IPR036909">
    <property type="entry name" value="Cyt_c-like_dom_sf"/>
</dbReference>
<accession>A0A484PG63</accession>
<feature type="domain" description="Cytochrome c" evidence="8">
    <location>
        <begin position="44"/>
        <end position="142"/>
    </location>
</feature>
<protein>
    <submittedName>
        <fullName evidence="9">Probable cytochrome c2</fullName>
    </submittedName>
</protein>
<comment type="subcellular location">
    <subcellularLocation>
        <location evidence="1">Periplasm</location>
    </subcellularLocation>
</comment>
<keyword evidence="7" id="KW-0408">Iron</keyword>
<dbReference type="GO" id="GO:0020037">
    <property type="term" value="F:heme binding"/>
    <property type="evidence" value="ECO:0007669"/>
    <property type="project" value="InterPro"/>
</dbReference>
<evidence type="ECO:0000256" key="4">
    <source>
        <dbReference type="ARBA" id="ARBA00022723"/>
    </source>
</evidence>
<evidence type="ECO:0000256" key="1">
    <source>
        <dbReference type="ARBA" id="ARBA00004418"/>
    </source>
</evidence>
<dbReference type="AlphaFoldDB" id="A0A484PG63"/>
<evidence type="ECO:0000256" key="3">
    <source>
        <dbReference type="ARBA" id="ARBA00022617"/>
    </source>
</evidence>
<keyword evidence="6" id="KW-0249">Electron transport</keyword>
<feature type="domain" description="Cytochrome c" evidence="8">
    <location>
        <begin position="153"/>
        <end position="241"/>
    </location>
</feature>